<name>J9D315_EDHAE</name>
<comment type="caution">
    <text evidence="2">The sequence shown here is derived from an EMBL/GenBank/DDBJ whole genome shotgun (WGS) entry which is preliminary data.</text>
</comment>
<dbReference type="AlphaFoldDB" id="J9D315"/>
<gene>
    <name evidence="2" type="ORF">EDEG_03329</name>
</gene>
<evidence type="ECO:0000256" key="1">
    <source>
        <dbReference type="SAM" id="MobiDB-lite"/>
    </source>
</evidence>
<accession>J9D315</accession>
<evidence type="ECO:0000313" key="3">
    <source>
        <dbReference type="Proteomes" id="UP000003163"/>
    </source>
</evidence>
<dbReference type="Proteomes" id="UP000003163">
    <property type="component" value="Unassembled WGS sequence"/>
</dbReference>
<proteinExistence type="predicted"/>
<dbReference type="VEuPathDB" id="MicrosporidiaDB:EDEG_03329"/>
<dbReference type="HOGENOM" id="CLU_1348914_0_0_1"/>
<dbReference type="EMBL" id="AFBI03000083">
    <property type="protein sequence ID" value="EJW02211.1"/>
    <property type="molecule type" value="Genomic_DNA"/>
</dbReference>
<dbReference type="InParanoid" id="J9D315"/>
<feature type="region of interest" description="Disordered" evidence="1">
    <location>
        <begin position="1"/>
        <end position="48"/>
    </location>
</feature>
<organism evidence="2 3">
    <name type="scientific">Edhazardia aedis (strain USNM 41457)</name>
    <name type="common">Microsporidian parasite</name>
    <dbReference type="NCBI Taxonomy" id="1003232"/>
    <lineage>
        <taxon>Eukaryota</taxon>
        <taxon>Fungi</taxon>
        <taxon>Fungi incertae sedis</taxon>
        <taxon>Microsporidia</taxon>
        <taxon>Edhazardia</taxon>
    </lineage>
</organism>
<reference evidence="3" key="2">
    <citation type="submission" date="2015-07" db="EMBL/GenBank/DDBJ databases">
        <title>Contrasting host-pathogen interactions and genome evolution in two generalist and specialist microsporidian pathogens of mosquitoes.</title>
        <authorList>
            <consortium name="The Broad Institute Genomics Platform"/>
            <consortium name="The Broad Institute Genome Sequencing Center for Infectious Disease"/>
            <person name="Cuomo C.A."/>
            <person name="Sanscrainte N.D."/>
            <person name="Goldberg J.M."/>
            <person name="Heiman D."/>
            <person name="Young S."/>
            <person name="Zeng Q."/>
            <person name="Becnel J.J."/>
            <person name="Birren B.W."/>
        </authorList>
    </citation>
    <scope>NUCLEOTIDE SEQUENCE [LARGE SCALE GENOMIC DNA]</scope>
    <source>
        <strain evidence="3">USNM 41457</strain>
    </source>
</reference>
<reference evidence="2 3" key="1">
    <citation type="submission" date="2011-08" db="EMBL/GenBank/DDBJ databases">
        <authorList>
            <person name="Liu Z.J."/>
            <person name="Shi F.L."/>
            <person name="Lu J.Q."/>
            <person name="Li M."/>
            <person name="Wang Z.L."/>
        </authorList>
    </citation>
    <scope>NUCLEOTIDE SEQUENCE [LARGE SCALE GENOMIC DNA]</scope>
    <source>
        <strain evidence="2 3">USNM 41457</strain>
    </source>
</reference>
<protein>
    <submittedName>
        <fullName evidence="2">Uncharacterized protein</fullName>
    </submittedName>
</protein>
<sequence length="203" mass="23512">MVHFNTPFYMKDTPVSKPKTARRRTLRYSERKSKNTKKSYVHNSDSTNNTILSGSLVDDITSVEHSNIQYSVDQSLIISNKESIINNESNKTVKIYQNINNTNNSNCSNNSSNINDIKDFRINNIGNIQADVLQNTKTSKIKKKVQEESKKRRKRSLRADKDHENNLIARNRLVKSYIKSLKMFVDNINDEDLVSHVRYVTEE</sequence>
<feature type="region of interest" description="Disordered" evidence="1">
    <location>
        <begin position="141"/>
        <end position="163"/>
    </location>
</feature>
<evidence type="ECO:0000313" key="2">
    <source>
        <dbReference type="EMBL" id="EJW02211.1"/>
    </source>
</evidence>
<keyword evidence="3" id="KW-1185">Reference proteome</keyword>